<dbReference type="EMBL" id="QPFP01000062">
    <property type="protein sequence ID" value="TEB24883.1"/>
    <property type="molecule type" value="Genomic_DNA"/>
</dbReference>
<reference evidence="1 2" key="1">
    <citation type="journal article" date="2019" name="Nat. Ecol. Evol.">
        <title>Megaphylogeny resolves global patterns of mushroom evolution.</title>
        <authorList>
            <person name="Varga T."/>
            <person name="Krizsan K."/>
            <person name="Foldi C."/>
            <person name="Dima B."/>
            <person name="Sanchez-Garcia M."/>
            <person name="Sanchez-Ramirez S."/>
            <person name="Szollosi G.J."/>
            <person name="Szarkandi J.G."/>
            <person name="Papp V."/>
            <person name="Albert L."/>
            <person name="Andreopoulos W."/>
            <person name="Angelini C."/>
            <person name="Antonin V."/>
            <person name="Barry K.W."/>
            <person name="Bougher N.L."/>
            <person name="Buchanan P."/>
            <person name="Buyck B."/>
            <person name="Bense V."/>
            <person name="Catcheside P."/>
            <person name="Chovatia M."/>
            <person name="Cooper J."/>
            <person name="Damon W."/>
            <person name="Desjardin D."/>
            <person name="Finy P."/>
            <person name="Geml J."/>
            <person name="Haridas S."/>
            <person name="Hughes K."/>
            <person name="Justo A."/>
            <person name="Karasinski D."/>
            <person name="Kautmanova I."/>
            <person name="Kiss B."/>
            <person name="Kocsube S."/>
            <person name="Kotiranta H."/>
            <person name="LaButti K.M."/>
            <person name="Lechner B.E."/>
            <person name="Liimatainen K."/>
            <person name="Lipzen A."/>
            <person name="Lukacs Z."/>
            <person name="Mihaltcheva S."/>
            <person name="Morgado L.N."/>
            <person name="Niskanen T."/>
            <person name="Noordeloos M.E."/>
            <person name="Ohm R.A."/>
            <person name="Ortiz-Santana B."/>
            <person name="Ovrebo C."/>
            <person name="Racz N."/>
            <person name="Riley R."/>
            <person name="Savchenko A."/>
            <person name="Shiryaev A."/>
            <person name="Soop K."/>
            <person name="Spirin V."/>
            <person name="Szebenyi C."/>
            <person name="Tomsovsky M."/>
            <person name="Tulloss R.E."/>
            <person name="Uehling J."/>
            <person name="Grigoriev I.V."/>
            <person name="Vagvolgyi C."/>
            <person name="Papp T."/>
            <person name="Martin F.M."/>
            <person name="Miettinen O."/>
            <person name="Hibbett D.S."/>
            <person name="Nagy L.G."/>
        </authorList>
    </citation>
    <scope>NUCLEOTIDE SEQUENCE [LARGE SCALE GENOMIC DNA]</scope>
    <source>
        <strain evidence="1 2">FP101781</strain>
    </source>
</reference>
<protein>
    <recommendedName>
        <fullName evidence="3">BTB domain-containing protein</fullName>
    </recommendedName>
</protein>
<comment type="caution">
    <text evidence="1">The sequence shown here is derived from an EMBL/GenBank/DDBJ whole genome shotgun (WGS) entry which is preliminary data.</text>
</comment>
<name>A0A4Y7SSN6_COPMI</name>
<proteinExistence type="predicted"/>
<dbReference type="STRING" id="71717.A0A4Y7SSN6"/>
<dbReference type="AlphaFoldDB" id="A0A4Y7SSN6"/>
<evidence type="ECO:0000313" key="1">
    <source>
        <dbReference type="EMBL" id="TEB24883.1"/>
    </source>
</evidence>
<keyword evidence="2" id="KW-1185">Reference proteome</keyword>
<gene>
    <name evidence="1" type="ORF">FA13DRAFT_1738898</name>
</gene>
<evidence type="ECO:0000313" key="2">
    <source>
        <dbReference type="Proteomes" id="UP000298030"/>
    </source>
</evidence>
<sequence length="283" mass="31222">MFSLPLSDGAAKVEGKADEKPIHLDGYKHEDFEALLKLLYPTLDDLIKGSIDLTKTQWVGALKLSTIWEMEKVRKLAILTLSTDLFSLTPIEKATLGRGHRVGPWLEEGLISLVKCHPDLSLDDLEAAVGLRTAYRIVGQRAKHGAFHSALPPTITDGGFHTTLPFGRLRCKFCSGFAFKDSFGCHGCKVHIALDKEGDGYVRASKVKSTSSVVFHEIELRELFCASCCRSSIQRSIPCVSCKRTIEQTGHVMFFLDSLDALSSVGSREVRGVFADEFNELGF</sequence>
<organism evidence="1 2">
    <name type="scientific">Coprinellus micaceus</name>
    <name type="common">Glistening ink-cap mushroom</name>
    <name type="synonym">Coprinus micaceus</name>
    <dbReference type="NCBI Taxonomy" id="71717"/>
    <lineage>
        <taxon>Eukaryota</taxon>
        <taxon>Fungi</taxon>
        <taxon>Dikarya</taxon>
        <taxon>Basidiomycota</taxon>
        <taxon>Agaricomycotina</taxon>
        <taxon>Agaricomycetes</taxon>
        <taxon>Agaricomycetidae</taxon>
        <taxon>Agaricales</taxon>
        <taxon>Agaricineae</taxon>
        <taxon>Psathyrellaceae</taxon>
        <taxon>Coprinellus</taxon>
    </lineage>
</organism>
<dbReference type="OrthoDB" id="2593747at2759"/>
<evidence type="ECO:0008006" key="3">
    <source>
        <dbReference type="Google" id="ProtNLM"/>
    </source>
</evidence>
<accession>A0A4Y7SSN6</accession>
<dbReference type="Proteomes" id="UP000298030">
    <property type="component" value="Unassembled WGS sequence"/>
</dbReference>